<evidence type="ECO:0000256" key="1">
    <source>
        <dbReference type="SAM" id="MobiDB-lite"/>
    </source>
</evidence>
<proteinExistence type="predicted"/>
<organism evidence="2 3">
    <name type="scientific">Actinocorallia libanotica</name>
    <dbReference type="NCBI Taxonomy" id="46162"/>
    <lineage>
        <taxon>Bacteria</taxon>
        <taxon>Bacillati</taxon>
        <taxon>Actinomycetota</taxon>
        <taxon>Actinomycetes</taxon>
        <taxon>Streptosporangiales</taxon>
        <taxon>Thermomonosporaceae</taxon>
        <taxon>Actinocorallia</taxon>
    </lineage>
</organism>
<dbReference type="InterPro" id="IPR011010">
    <property type="entry name" value="DNA_brk_join_enz"/>
</dbReference>
<name>A0ABP4C0J6_9ACTN</name>
<sequence>MHGMHPLMKAELKWCLFRHARRSNRSHWHLQVIQGVLIECWPFTALEDIDLAAIDRRDHLLTIKGMLRELKIVYSMPEDAREAGYLQFEHFGVIPDRTASELDLTMLQQRWLRDLLWDYFAFMLRSSQKHSSAFFHTLRRACQELGAFLELAEPDRGHDLTTLTRRDVERFVADISLRAQEGLASLGTANGLRPSTMTAVTRKKILDDLHKLFRWVLDQDEHEHRRMNRDFARAFPTGGQTLHRTRSPFTDASAEALAAPDNLARLAETDPADRGMLDIWRLTAATGRRPGEVRELRLDCLGIVNRVPLLWHDQTKVGNYDEAIRIPKYAHQIVLTRRRKTIALFEHRFGRLPTPQERAGWRSSPPTPAIHGASA</sequence>
<evidence type="ECO:0008006" key="4">
    <source>
        <dbReference type="Google" id="ProtNLM"/>
    </source>
</evidence>
<gene>
    <name evidence="2" type="ORF">GCM10009550_42980</name>
</gene>
<feature type="region of interest" description="Disordered" evidence="1">
    <location>
        <begin position="355"/>
        <end position="375"/>
    </location>
</feature>
<protein>
    <recommendedName>
        <fullName evidence="4">Phage integrase family protein</fullName>
    </recommendedName>
</protein>
<evidence type="ECO:0000313" key="2">
    <source>
        <dbReference type="EMBL" id="GAA0956704.1"/>
    </source>
</evidence>
<evidence type="ECO:0000313" key="3">
    <source>
        <dbReference type="Proteomes" id="UP001500665"/>
    </source>
</evidence>
<reference evidence="3" key="1">
    <citation type="journal article" date="2019" name="Int. J. Syst. Evol. Microbiol.">
        <title>The Global Catalogue of Microorganisms (GCM) 10K type strain sequencing project: providing services to taxonomists for standard genome sequencing and annotation.</title>
        <authorList>
            <consortium name="The Broad Institute Genomics Platform"/>
            <consortium name="The Broad Institute Genome Sequencing Center for Infectious Disease"/>
            <person name="Wu L."/>
            <person name="Ma J."/>
        </authorList>
    </citation>
    <scope>NUCLEOTIDE SEQUENCE [LARGE SCALE GENOMIC DNA]</scope>
    <source>
        <strain evidence="3">JCM 10696</strain>
    </source>
</reference>
<comment type="caution">
    <text evidence="2">The sequence shown here is derived from an EMBL/GenBank/DDBJ whole genome shotgun (WGS) entry which is preliminary data.</text>
</comment>
<keyword evidence="3" id="KW-1185">Reference proteome</keyword>
<accession>A0ABP4C0J6</accession>
<dbReference type="SUPFAM" id="SSF56349">
    <property type="entry name" value="DNA breaking-rejoining enzymes"/>
    <property type="match status" value="1"/>
</dbReference>
<dbReference type="Proteomes" id="UP001500665">
    <property type="component" value="Unassembled WGS sequence"/>
</dbReference>
<dbReference type="EMBL" id="BAAAHH010000018">
    <property type="protein sequence ID" value="GAA0956704.1"/>
    <property type="molecule type" value="Genomic_DNA"/>
</dbReference>